<evidence type="ECO:0000256" key="2">
    <source>
        <dbReference type="ARBA" id="ARBA00015955"/>
    </source>
</evidence>
<evidence type="ECO:0000259" key="11">
    <source>
        <dbReference type="PROSITE" id="PS50110"/>
    </source>
</evidence>
<dbReference type="GO" id="GO:0000976">
    <property type="term" value="F:transcription cis-regulatory region binding"/>
    <property type="evidence" value="ECO:0007669"/>
    <property type="project" value="TreeGrafter"/>
</dbReference>
<keyword evidence="4" id="KW-0902">Two-component regulatory system</keyword>
<reference evidence="13" key="1">
    <citation type="submission" date="2021-06" db="EMBL/GenBank/DDBJ databases">
        <authorList>
            <person name="Nardi T."/>
            <person name="Nardi T."/>
        </authorList>
    </citation>
    <scope>NUCLEOTIDE SEQUENCE</scope>
</reference>
<evidence type="ECO:0000256" key="9">
    <source>
        <dbReference type="PROSITE-ProRule" id="PRU00169"/>
    </source>
</evidence>
<dbReference type="Gene3D" id="6.10.250.690">
    <property type="match status" value="1"/>
</dbReference>
<dbReference type="Gene3D" id="1.10.10.10">
    <property type="entry name" value="Winged helix-like DNA-binding domain superfamily/Winged helix DNA-binding domain"/>
    <property type="match status" value="1"/>
</dbReference>
<dbReference type="Pfam" id="PF00486">
    <property type="entry name" value="Trans_reg_C"/>
    <property type="match status" value="1"/>
</dbReference>
<evidence type="ECO:0000259" key="12">
    <source>
        <dbReference type="PROSITE" id="PS51755"/>
    </source>
</evidence>
<dbReference type="InterPro" id="IPR039420">
    <property type="entry name" value="WalR-like"/>
</dbReference>
<keyword evidence="5" id="KW-0805">Transcription regulation</keyword>
<organism evidence="13 14">
    <name type="scientific">Hyalomma marginatum</name>
    <dbReference type="NCBI Taxonomy" id="34627"/>
    <lineage>
        <taxon>Eukaryota</taxon>
        <taxon>Metazoa</taxon>
        <taxon>Ecdysozoa</taxon>
        <taxon>Arthropoda</taxon>
        <taxon>Chelicerata</taxon>
        <taxon>Arachnida</taxon>
        <taxon>Acari</taxon>
        <taxon>Parasitiformes</taxon>
        <taxon>Ixodida</taxon>
        <taxon>Ixodoidea</taxon>
        <taxon>Ixodidae</taxon>
        <taxon>Hyalomminae</taxon>
        <taxon>Hyalomma</taxon>
    </lineage>
</organism>
<evidence type="ECO:0000256" key="6">
    <source>
        <dbReference type="ARBA" id="ARBA00023125"/>
    </source>
</evidence>
<dbReference type="PANTHER" id="PTHR48111:SF40">
    <property type="entry name" value="PHOSPHATE REGULON TRANSCRIPTIONAL REGULATORY PROTEIN PHOB"/>
    <property type="match status" value="1"/>
</dbReference>
<proteinExistence type="predicted"/>
<dbReference type="Gene3D" id="3.40.50.2300">
    <property type="match status" value="1"/>
</dbReference>
<dbReference type="Proteomes" id="UP000837675">
    <property type="component" value="Unassembled WGS sequence"/>
</dbReference>
<dbReference type="CDD" id="cd00383">
    <property type="entry name" value="trans_reg_C"/>
    <property type="match status" value="1"/>
</dbReference>
<dbReference type="InterPro" id="IPR001789">
    <property type="entry name" value="Sig_transdc_resp-reg_receiver"/>
</dbReference>
<dbReference type="SUPFAM" id="SSF46894">
    <property type="entry name" value="C-terminal effector domain of the bipartite response regulators"/>
    <property type="match status" value="1"/>
</dbReference>
<dbReference type="GO" id="GO:0006355">
    <property type="term" value="P:regulation of DNA-templated transcription"/>
    <property type="evidence" value="ECO:0007669"/>
    <property type="project" value="InterPro"/>
</dbReference>
<feature type="domain" description="Response regulatory" evidence="11">
    <location>
        <begin position="8"/>
        <end position="124"/>
    </location>
</feature>
<accession>A0A8S4C4U3</accession>
<keyword evidence="3 9" id="KW-0597">Phosphoprotein</keyword>
<evidence type="ECO:0000256" key="5">
    <source>
        <dbReference type="ARBA" id="ARBA00023015"/>
    </source>
</evidence>
<dbReference type="SMART" id="SM00862">
    <property type="entry name" value="Trans_reg_C"/>
    <property type="match status" value="1"/>
</dbReference>
<dbReference type="InterPro" id="IPR001867">
    <property type="entry name" value="OmpR/PhoB-type_DNA-bd"/>
</dbReference>
<sequence length="243" mass="27463">MNKNLKLTILIVEDEKTIATVIAYNLQKEGYAVHIISDGAEATTWAKNSPPDLILLDWVLPSKTGVEVCNELRQDPKTSNVPIIMISAKSQDFDKVEGLSYGADDYITKPFSPIELIARVKAVLRRIRPAFAEKLLKFHDIIMDLNTYNVSRNGKDVKLAPIEFQILQIMMGQPEVVLSRQALIEKIWGIDIDVDQRTVDVHITRLRKALMSASIDDVDIIKTVRLVGYKLQLPRKARAHCMD</sequence>
<dbReference type="Pfam" id="PF00072">
    <property type="entry name" value="Response_reg"/>
    <property type="match status" value="1"/>
</dbReference>
<evidence type="ECO:0000256" key="8">
    <source>
        <dbReference type="ARBA" id="ARBA00032623"/>
    </source>
</evidence>
<evidence type="ECO:0000256" key="4">
    <source>
        <dbReference type="ARBA" id="ARBA00023012"/>
    </source>
</evidence>
<dbReference type="GO" id="GO:0032993">
    <property type="term" value="C:protein-DNA complex"/>
    <property type="evidence" value="ECO:0007669"/>
    <property type="project" value="TreeGrafter"/>
</dbReference>
<evidence type="ECO:0000313" key="14">
    <source>
        <dbReference type="Proteomes" id="UP000837675"/>
    </source>
</evidence>
<dbReference type="GO" id="GO:0000156">
    <property type="term" value="F:phosphorelay response regulator activity"/>
    <property type="evidence" value="ECO:0007669"/>
    <property type="project" value="TreeGrafter"/>
</dbReference>
<gene>
    <name evidence="13" type="ORF">MHYMCMPASI_00675</name>
</gene>
<dbReference type="PROSITE" id="PS51755">
    <property type="entry name" value="OMPR_PHOB"/>
    <property type="match status" value="1"/>
</dbReference>
<feature type="modified residue" description="4-aspartylphosphate" evidence="9">
    <location>
        <position position="57"/>
    </location>
</feature>
<dbReference type="InterPro" id="IPR016032">
    <property type="entry name" value="Sig_transdc_resp-reg_C-effctor"/>
</dbReference>
<comment type="function">
    <text evidence="1">Probable promoter-specific protein mediating the interaction between DNA and RNA polymerase.</text>
</comment>
<dbReference type="SUPFAM" id="SSF52172">
    <property type="entry name" value="CheY-like"/>
    <property type="match status" value="1"/>
</dbReference>
<dbReference type="InterPro" id="IPR011006">
    <property type="entry name" value="CheY-like_superfamily"/>
</dbReference>
<keyword evidence="14" id="KW-1185">Reference proteome</keyword>
<evidence type="ECO:0000256" key="7">
    <source>
        <dbReference type="ARBA" id="ARBA00023163"/>
    </source>
</evidence>
<dbReference type="SMART" id="SM00448">
    <property type="entry name" value="REC"/>
    <property type="match status" value="1"/>
</dbReference>
<dbReference type="InterPro" id="IPR036388">
    <property type="entry name" value="WH-like_DNA-bd_sf"/>
</dbReference>
<dbReference type="PANTHER" id="PTHR48111">
    <property type="entry name" value="REGULATOR OF RPOS"/>
    <property type="match status" value="1"/>
</dbReference>
<protein>
    <recommendedName>
        <fullName evidence="2">Probable transcriptional regulator ycf27</fullName>
    </recommendedName>
    <alternativeName>
        <fullName evidence="8">OmpR-like protein</fullName>
    </alternativeName>
</protein>
<feature type="DNA-binding region" description="OmpR/PhoB-type" evidence="10">
    <location>
        <begin position="133"/>
        <end position="233"/>
    </location>
</feature>
<dbReference type="AlphaFoldDB" id="A0A8S4C4U3"/>
<name>A0A8S4C4U3_9ACAR</name>
<comment type="caution">
    <text evidence="13">The sequence shown here is derived from an EMBL/GenBank/DDBJ whole genome shotgun (WGS) entry which is preliminary data.</text>
</comment>
<dbReference type="GO" id="GO:0005829">
    <property type="term" value="C:cytosol"/>
    <property type="evidence" value="ECO:0007669"/>
    <property type="project" value="TreeGrafter"/>
</dbReference>
<dbReference type="EMBL" id="CAJVAF010000295">
    <property type="protein sequence ID" value="CAG7593259.1"/>
    <property type="molecule type" value="Genomic_DNA"/>
</dbReference>
<evidence type="ECO:0000256" key="10">
    <source>
        <dbReference type="PROSITE-ProRule" id="PRU01091"/>
    </source>
</evidence>
<dbReference type="FunFam" id="3.40.50.2300:FF:000001">
    <property type="entry name" value="DNA-binding response regulator PhoB"/>
    <property type="match status" value="1"/>
</dbReference>
<feature type="domain" description="OmpR/PhoB-type" evidence="12">
    <location>
        <begin position="133"/>
        <end position="233"/>
    </location>
</feature>
<evidence type="ECO:0000313" key="13">
    <source>
        <dbReference type="EMBL" id="CAG7593259.1"/>
    </source>
</evidence>
<keyword evidence="7" id="KW-0804">Transcription</keyword>
<keyword evidence="6 10" id="KW-0238">DNA-binding</keyword>
<evidence type="ECO:0000256" key="3">
    <source>
        <dbReference type="ARBA" id="ARBA00022553"/>
    </source>
</evidence>
<evidence type="ECO:0000256" key="1">
    <source>
        <dbReference type="ARBA" id="ARBA00003612"/>
    </source>
</evidence>
<dbReference type="PROSITE" id="PS50110">
    <property type="entry name" value="RESPONSE_REGULATORY"/>
    <property type="match status" value="1"/>
</dbReference>